<dbReference type="Proteomes" id="UP000265703">
    <property type="component" value="Unassembled WGS sequence"/>
</dbReference>
<dbReference type="PROSITE" id="PS50217">
    <property type="entry name" value="BZIP"/>
    <property type="match status" value="1"/>
</dbReference>
<dbReference type="STRING" id="658196.A0A397TFH6"/>
<name>A0A397TFH6_9GLOM</name>
<dbReference type="EMBL" id="QKYT01000036">
    <property type="protein sequence ID" value="RIA97010.1"/>
    <property type="molecule type" value="Genomic_DNA"/>
</dbReference>
<dbReference type="InterPro" id="IPR046347">
    <property type="entry name" value="bZIP_sf"/>
</dbReference>
<keyword evidence="3" id="KW-1185">Reference proteome</keyword>
<dbReference type="Gene3D" id="3.30.160.60">
    <property type="entry name" value="Classic Zinc Finger"/>
    <property type="match status" value="1"/>
</dbReference>
<dbReference type="PROSITE" id="PS00036">
    <property type="entry name" value="BZIP_BASIC"/>
    <property type="match status" value="1"/>
</dbReference>
<evidence type="ECO:0000313" key="3">
    <source>
        <dbReference type="Proteomes" id="UP000265703"/>
    </source>
</evidence>
<proteinExistence type="predicted"/>
<dbReference type="CDD" id="cd12193">
    <property type="entry name" value="bZIP_GCN4"/>
    <property type="match status" value="1"/>
</dbReference>
<accession>A0A397TFH6</accession>
<feature type="domain" description="BZIP" evidence="1">
    <location>
        <begin position="130"/>
        <end position="180"/>
    </location>
</feature>
<reference evidence="2 3" key="1">
    <citation type="submission" date="2018-06" db="EMBL/GenBank/DDBJ databases">
        <title>Comparative genomics reveals the genomic features of Rhizophagus irregularis, R. cerebriforme, R. diaphanum and Gigaspora rosea, and their symbiotic lifestyle signature.</title>
        <authorList>
            <person name="Morin E."/>
            <person name="San Clemente H."/>
            <person name="Chen E.C.H."/>
            <person name="De La Providencia I."/>
            <person name="Hainaut M."/>
            <person name="Kuo A."/>
            <person name="Kohler A."/>
            <person name="Murat C."/>
            <person name="Tang N."/>
            <person name="Roy S."/>
            <person name="Loubradou J."/>
            <person name="Henrissat B."/>
            <person name="Grigoriev I.V."/>
            <person name="Corradi N."/>
            <person name="Roux C."/>
            <person name="Martin F.M."/>
        </authorList>
    </citation>
    <scope>NUCLEOTIDE SEQUENCE [LARGE SCALE GENOMIC DNA]</scope>
    <source>
        <strain evidence="2 3">DAOM 227022</strain>
    </source>
</reference>
<dbReference type="GO" id="GO:0003700">
    <property type="term" value="F:DNA-binding transcription factor activity"/>
    <property type="evidence" value="ECO:0007669"/>
    <property type="project" value="InterPro"/>
</dbReference>
<comment type="caution">
    <text evidence="2">The sequence shown here is derived from an EMBL/GenBank/DDBJ whole genome shotgun (WGS) entry which is preliminary data.</text>
</comment>
<evidence type="ECO:0000313" key="2">
    <source>
        <dbReference type="EMBL" id="RIA97010.1"/>
    </source>
</evidence>
<dbReference type="SMART" id="SM00338">
    <property type="entry name" value="BRLZ"/>
    <property type="match status" value="1"/>
</dbReference>
<evidence type="ECO:0000259" key="1">
    <source>
        <dbReference type="PROSITE" id="PS50217"/>
    </source>
</evidence>
<dbReference type="InterPro" id="IPR004827">
    <property type="entry name" value="bZIP"/>
</dbReference>
<dbReference type="SUPFAM" id="SSF57959">
    <property type="entry name" value="Leucine zipper domain"/>
    <property type="match status" value="1"/>
</dbReference>
<gene>
    <name evidence="2" type="ORF">C1645_732818</name>
</gene>
<protein>
    <recommendedName>
        <fullName evidence="1">BZIP domain-containing protein</fullName>
    </recommendedName>
</protein>
<organism evidence="2 3">
    <name type="scientific">Glomus cerebriforme</name>
    <dbReference type="NCBI Taxonomy" id="658196"/>
    <lineage>
        <taxon>Eukaryota</taxon>
        <taxon>Fungi</taxon>
        <taxon>Fungi incertae sedis</taxon>
        <taxon>Mucoromycota</taxon>
        <taxon>Glomeromycotina</taxon>
        <taxon>Glomeromycetes</taxon>
        <taxon>Glomerales</taxon>
        <taxon>Glomeraceae</taxon>
        <taxon>Glomus</taxon>
    </lineage>
</organism>
<dbReference type="AlphaFoldDB" id="A0A397TFH6"/>
<dbReference type="OrthoDB" id="2257100at2759"/>
<dbReference type="Pfam" id="PF00170">
    <property type="entry name" value="bZIP_1"/>
    <property type="match status" value="1"/>
</dbReference>
<sequence>MDSINEESNELSTSEISLASELFGNSELSFSSGTFASESFASESFATELSYSSELSQCSDLSCCSELCSDLSYSSDTASSSYSISPSVVNDTTLKSSEYSAEQDNIPINKSSSSRKKSFARFIKDPHPTSEEIKLRRAKNTAAARRSRKRKADEMDKLVKQVAELADINNKLKIHLTVLEIGKKGLEEKNCDKDKRIKTLEFQLAEAHQKILSKFE</sequence>